<dbReference type="PRINTS" id="PR00705">
    <property type="entry name" value="PAPAIN"/>
</dbReference>
<dbReference type="GO" id="GO:0006508">
    <property type="term" value="P:proteolysis"/>
    <property type="evidence" value="ECO:0007669"/>
    <property type="project" value="UniProtKB-KW"/>
</dbReference>
<comment type="caution">
    <text evidence="12">The sequence shown here is derived from an EMBL/GenBank/DDBJ whole genome shotgun (WGS) entry which is preliminary data.</text>
</comment>
<dbReference type="InterPro" id="IPR013128">
    <property type="entry name" value="Peptidase_C1A"/>
</dbReference>
<keyword evidence="9" id="KW-1015">Disulfide bond</keyword>
<proteinExistence type="inferred from homology"/>
<dbReference type="Gene3D" id="3.90.70.10">
    <property type="entry name" value="Cysteine proteinases"/>
    <property type="match status" value="1"/>
</dbReference>
<dbReference type="Pfam" id="PF00112">
    <property type="entry name" value="Peptidase_C1"/>
    <property type="match status" value="1"/>
</dbReference>
<keyword evidence="5" id="KW-0732">Signal</keyword>
<evidence type="ECO:0000256" key="4">
    <source>
        <dbReference type="ARBA" id="ARBA00022670"/>
    </source>
</evidence>
<evidence type="ECO:0000256" key="8">
    <source>
        <dbReference type="ARBA" id="ARBA00023145"/>
    </source>
</evidence>
<evidence type="ECO:0000256" key="5">
    <source>
        <dbReference type="ARBA" id="ARBA00022729"/>
    </source>
</evidence>
<dbReference type="EMBL" id="JALJOU010000034">
    <property type="protein sequence ID" value="KAK9833989.1"/>
    <property type="molecule type" value="Genomic_DNA"/>
</dbReference>
<dbReference type="EC" id="3.4.18.1" evidence="3"/>
<keyword evidence="7" id="KW-0788">Thiol protease</keyword>
<dbReference type="PROSITE" id="PS00640">
    <property type="entry name" value="THIOL_PROTEASE_ASN"/>
    <property type="match status" value="1"/>
</dbReference>
<evidence type="ECO:0000313" key="13">
    <source>
        <dbReference type="Proteomes" id="UP001445335"/>
    </source>
</evidence>
<gene>
    <name evidence="12" type="ORF">WJX81_001013</name>
</gene>
<dbReference type="AlphaFoldDB" id="A0AAW1RJJ7"/>
<evidence type="ECO:0000259" key="11">
    <source>
        <dbReference type="SMART" id="SM00645"/>
    </source>
</evidence>
<keyword evidence="10" id="KW-0325">Glycoprotein</keyword>
<feature type="domain" description="Peptidase C1A papain C-terminal" evidence="11">
    <location>
        <begin position="45"/>
        <end position="282"/>
    </location>
</feature>
<organism evidence="12 13">
    <name type="scientific">Elliptochloris bilobata</name>
    <dbReference type="NCBI Taxonomy" id="381761"/>
    <lineage>
        <taxon>Eukaryota</taxon>
        <taxon>Viridiplantae</taxon>
        <taxon>Chlorophyta</taxon>
        <taxon>core chlorophytes</taxon>
        <taxon>Trebouxiophyceae</taxon>
        <taxon>Trebouxiophyceae incertae sedis</taxon>
        <taxon>Elliptochloris clade</taxon>
        <taxon>Elliptochloris</taxon>
    </lineage>
</organism>
<dbReference type="InterPro" id="IPR038765">
    <property type="entry name" value="Papain-like_cys_pep_sf"/>
</dbReference>
<protein>
    <recommendedName>
        <fullName evidence="3">cathepsin X</fullName>
        <ecNumber evidence="3">3.4.18.1</ecNumber>
    </recommendedName>
</protein>
<evidence type="ECO:0000256" key="9">
    <source>
        <dbReference type="ARBA" id="ARBA00023157"/>
    </source>
</evidence>
<keyword evidence="6" id="KW-0378">Hydrolase</keyword>
<dbReference type="SUPFAM" id="SSF54001">
    <property type="entry name" value="Cysteine proteinases"/>
    <property type="match status" value="1"/>
</dbReference>
<evidence type="ECO:0000313" key="12">
    <source>
        <dbReference type="EMBL" id="KAK9833989.1"/>
    </source>
</evidence>
<reference evidence="12 13" key="1">
    <citation type="journal article" date="2024" name="Nat. Commun.">
        <title>Phylogenomics reveals the evolutionary origins of lichenization in chlorophyte algae.</title>
        <authorList>
            <person name="Puginier C."/>
            <person name="Libourel C."/>
            <person name="Otte J."/>
            <person name="Skaloud P."/>
            <person name="Haon M."/>
            <person name="Grisel S."/>
            <person name="Petersen M."/>
            <person name="Berrin J.G."/>
            <person name="Delaux P.M."/>
            <person name="Dal Grande F."/>
            <person name="Keller J."/>
        </authorList>
    </citation>
    <scope>NUCLEOTIDE SEQUENCE [LARGE SCALE GENOMIC DNA]</scope>
    <source>
        <strain evidence="12 13">SAG 245.80</strain>
    </source>
</reference>
<evidence type="ECO:0000256" key="1">
    <source>
        <dbReference type="ARBA" id="ARBA00001594"/>
    </source>
</evidence>
<dbReference type="GO" id="GO:0016807">
    <property type="term" value="F:cysteine-type carboxypeptidase activity"/>
    <property type="evidence" value="ECO:0007669"/>
    <property type="project" value="UniProtKB-EC"/>
</dbReference>
<dbReference type="SMART" id="SM00645">
    <property type="entry name" value="Pept_C1"/>
    <property type="match status" value="1"/>
</dbReference>
<dbReference type="InterPro" id="IPR033157">
    <property type="entry name" value="CTSZ"/>
</dbReference>
<evidence type="ECO:0000256" key="7">
    <source>
        <dbReference type="ARBA" id="ARBA00022807"/>
    </source>
</evidence>
<evidence type="ECO:0000256" key="3">
    <source>
        <dbReference type="ARBA" id="ARBA00012516"/>
    </source>
</evidence>
<evidence type="ECO:0000256" key="10">
    <source>
        <dbReference type="ARBA" id="ARBA00023180"/>
    </source>
</evidence>
<evidence type="ECO:0000256" key="6">
    <source>
        <dbReference type="ARBA" id="ARBA00022801"/>
    </source>
</evidence>
<evidence type="ECO:0000256" key="2">
    <source>
        <dbReference type="ARBA" id="ARBA00008455"/>
    </source>
</evidence>
<dbReference type="FunFam" id="3.90.70.10:FF:000060">
    <property type="entry name" value="Cathepsin Z"/>
    <property type="match status" value="1"/>
</dbReference>
<dbReference type="PANTHER" id="PTHR12411">
    <property type="entry name" value="CYSTEINE PROTEASE FAMILY C1-RELATED"/>
    <property type="match status" value="1"/>
</dbReference>
<comment type="catalytic activity">
    <reaction evidence="1">
        <text>Release of C-terminal amino acid residues with broad specificity, but lacks action on C-terminal proline. Shows weak endopeptidase activity.</text>
        <dbReference type="EC" id="3.4.18.1"/>
    </reaction>
</comment>
<sequence length="321" mass="34730">MHGALLDETPSERTSAWATLITPDPAYKPLLKSPVPQDYIKASDLPSAWDWRNVNGTNYCSATRNQHIPQYCGSCWAMGATSSLADRQNILQGGAWPSAYLSVQNVIDCGFAGSCHGGWDSKVYEYAAAEGIPDETCNNYVAADQVCNARDQCYTCWPGTGCEPLKEYNRLVVREHGRLHGAKAMKAEIFARGPISCGIDATSKLDAYEGGHIFAEHKPYAVINHIVSVTGWGVEDGVEYWIVRNSWGEPWGEKGFFRIVTSAYKGGKGNEYNLALEQQCGWAAPATWERASQLDVGATARAAAAAGNPFVINVGKAAPGA</sequence>
<name>A0AAW1RJJ7_9CHLO</name>
<keyword evidence="13" id="KW-1185">Reference proteome</keyword>
<keyword evidence="4" id="KW-0645">Protease</keyword>
<comment type="similarity">
    <text evidence="2">Belongs to the peptidase C1 family.</text>
</comment>
<dbReference type="InterPro" id="IPR000668">
    <property type="entry name" value="Peptidase_C1A_C"/>
</dbReference>
<accession>A0AAW1RJJ7</accession>
<keyword evidence="8" id="KW-0865">Zymogen</keyword>
<dbReference type="CDD" id="cd02698">
    <property type="entry name" value="Peptidase_C1A_CathepsinX"/>
    <property type="match status" value="1"/>
</dbReference>
<dbReference type="Proteomes" id="UP001445335">
    <property type="component" value="Unassembled WGS sequence"/>
</dbReference>
<dbReference type="InterPro" id="IPR025661">
    <property type="entry name" value="Pept_asp_AS"/>
</dbReference>